<dbReference type="EMBL" id="JBHSOJ010000014">
    <property type="protein sequence ID" value="MFC5630332.1"/>
    <property type="molecule type" value="Genomic_DNA"/>
</dbReference>
<proteinExistence type="predicted"/>
<dbReference type="InterPro" id="IPR006938">
    <property type="entry name" value="DUF624"/>
</dbReference>
<evidence type="ECO:0000313" key="3">
    <source>
        <dbReference type="Proteomes" id="UP001596110"/>
    </source>
</evidence>
<organism evidence="2 3">
    <name type="scientific">Streptococcus caledonicus</name>
    <dbReference type="NCBI Taxonomy" id="2614158"/>
    <lineage>
        <taxon>Bacteria</taxon>
        <taxon>Bacillati</taxon>
        <taxon>Bacillota</taxon>
        <taxon>Bacilli</taxon>
        <taxon>Lactobacillales</taxon>
        <taxon>Streptococcaceae</taxon>
        <taxon>Streptococcus</taxon>
    </lineage>
</organism>
<comment type="caution">
    <text evidence="2">The sequence shown here is derived from an EMBL/GenBank/DDBJ whole genome shotgun (WGS) entry which is preliminary data.</text>
</comment>
<feature type="transmembrane region" description="Helical" evidence="1">
    <location>
        <begin position="168"/>
        <end position="186"/>
    </location>
</feature>
<feature type="transmembrane region" description="Helical" evidence="1">
    <location>
        <begin position="104"/>
        <end position="125"/>
    </location>
</feature>
<dbReference type="Proteomes" id="UP001596110">
    <property type="component" value="Unassembled WGS sequence"/>
</dbReference>
<dbReference type="Pfam" id="PF04854">
    <property type="entry name" value="DUF624"/>
    <property type="match status" value="1"/>
</dbReference>
<accession>A0ABW0UCQ4</accession>
<evidence type="ECO:0000313" key="2">
    <source>
        <dbReference type="EMBL" id="MFC5630332.1"/>
    </source>
</evidence>
<keyword evidence="1" id="KW-1133">Transmembrane helix</keyword>
<gene>
    <name evidence="2" type="ORF">ACFPQ3_01680</name>
</gene>
<keyword evidence="1" id="KW-0812">Transmembrane</keyword>
<dbReference type="RefSeq" id="WP_161980535.1">
    <property type="nucleotide sequence ID" value="NZ_JBHSOJ010000014.1"/>
</dbReference>
<feature type="transmembrane region" description="Helical" evidence="1">
    <location>
        <begin position="6"/>
        <end position="31"/>
    </location>
</feature>
<feature type="transmembrane region" description="Helical" evidence="1">
    <location>
        <begin position="73"/>
        <end position="92"/>
    </location>
</feature>
<protein>
    <submittedName>
        <fullName evidence="2">DUF624 domain-containing protein</fullName>
    </submittedName>
</protein>
<keyword evidence="3" id="KW-1185">Reference proteome</keyword>
<sequence>MKWLHVAVLFVFLNVLWLLGTLLGGVVFSLVPSTIAILKVLQLPRIFDNDYSCCEIIGSYYRFFKEAYKHNKVFLFLPIMIATIAVLELQMITQNVFLQATFQIPLTILLVYVVIIIFHVSYLATQLELITSKQYKLLLLSPLIFNRSTILILVVIMTLTIIALIKGWILMVFFSLVIYAASQLVGHDYKSKGLIR</sequence>
<evidence type="ECO:0000256" key="1">
    <source>
        <dbReference type="SAM" id="Phobius"/>
    </source>
</evidence>
<feature type="transmembrane region" description="Helical" evidence="1">
    <location>
        <begin position="137"/>
        <end position="162"/>
    </location>
</feature>
<reference evidence="3" key="1">
    <citation type="journal article" date="2019" name="Int. J. Syst. Evol. Microbiol.">
        <title>The Global Catalogue of Microorganisms (GCM) 10K type strain sequencing project: providing services to taxonomists for standard genome sequencing and annotation.</title>
        <authorList>
            <consortium name="The Broad Institute Genomics Platform"/>
            <consortium name="The Broad Institute Genome Sequencing Center for Infectious Disease"/>
            <person name="Wu L."/>
            <person name="Ma J."/>
        </authorList>
    </citation>
    <scope>NUCLEOTIDE SEQUENCE [LARGE SCALE GENOMIC DNA]</scope>
    <source>
        <strain evidence="3">DT43</strain>
    </source>
</reference>
<name>A0ABW0UCQ4_9STRE</name>
<keyword evidence="1" id="KW-0472">Membrane</keyword>